<evidence type="ECO:0000256" key="1">
    <source>
        <dbReference type="SAM" id="MobiDB-lite"/>
    </source>
</evidence>
<proteinExistence type="predicted"/>
<keyword evidence="3" id="KW-1185">Reference proteome</keyword>
<feature type="region of interest" description="Disordered" evidence="1">
    <location>
        <begin position="63"/>
        <end position="95"/>
    </location>
</feature>
<dbReference type="EMBL" id="BPLR01010780">
    <property type="protein sequence ID" value="GIY41933.1"/>
    <property type="molecule type" value="Genomic_DNA"/>
</dbReference>
<protein>
    <recommendedName>
        <fullName evidence="4">Stc1 domain-containing protein</fullName>
    </recommendedName>
</protein>
<feature type="compositionally biased region" description="Basic and acidic residues" evidence="1">
    <location>
        <begin position="78"/>
        <end position="91"/>
    </location>
</feature>
<dbReference type="AlphaFoldDB" id="A0AAV4T5H2"/>
<feature type="region of interest" description="Disordered" evidence="1">
    <location>
        <begin position="111"/>
        <end position="181"/>
    </location>
</feature>
<sequence>MSIPSPRLANPHRVRITKLPSNPLQQKWMLSLSPAPLRAALGILTLLFQHPSAHAPLRPFLFQTTPPERISPPKASHNRRERDMSKNDDHQGSGVSTCLLCRANSRGFRDFEGSLSPPKGKEISKEQDQHTCDRCHKRSRKEDEKKILPSMTDKSQQTRIGYDKSQVRLSSSPLLTKHSVR</sequence>
<organism evidence="2 3">
    <name type="scientific">Caerostris extrusa</name>
    <name type="common">Bark spider</name>
    <name type="synonym">Caerostris bankana</name>
    <dbReference type="NCBI Taxonomy" id="172846"/>
    <lineage>
        <taxon>Eukaryota</taxon>
        <taxon>Metazoa</taxon>
        <taxon>Ecdysozoa</taxon>
        <taxon>Arthropoda</taxon>
        <taxon>Chelicerata</taxon>
        <taxon>Arachnida</taxon>
        <taxon>Araneae</taxon>
        <taxon>Araneomorphae</taxon>
        <taxon>Entelegynae</taxon>
        <taxon>Araneoidea</taxon>
        <taxon>Araneidae</taxon>
        <taxon>Caerostris</taxon>
    </lineage>
</organism>
<evidence type="ECO:0008006" key="4">
    <source>
        <dbReference type="Google" id="ProtNLM"/>
    </source>
</evidence>
<evidence type="ECO:0000313" key="3">
    <source>
        <dbReference type="Proteomes" id="UP001054945"/>
    </source>
</evidence>
<reference evidence="2 3" key="1">
    <citation type="submission" date="2021-06" db="EMBL/GenBank/DDBJ databases">
        <title>Caerostris extrusa draft genome.</title>
        <authorList>
            <person name="Kono N."/>
            <person name="Arakawa K."/>
        </authorList>
    </citation>
    <scope>NUCLEOTIDE SEQUENCE [LARGE SCALE GENOMIC DNA]</scope>
</reference>
<comment type="caution">
    <text evidence="2">The sequence shown here is derived from an EMBL/GenBank/DDBJ whole genome shotgun (WGS) entry which is preliminary data.</text>
</comment>
<evidence type="ECO:0000313" key="2">
    <source>
        <dbReference type="EMBL" id="GIY41933.1"/>
    </source>
</evidence>
<feature type="compositionally biased region" description="Basic and acidic residues" evidence="1">
    <location>
        <begin position="119"/>
        <end position="147"/>
    </location>
</feature>
<dbReference type="Proteomes" id="UP001054945">
    <property type="component" value="Unassembled WGS sequence"/>
</dbReference>
<name>A0AAV4T5H2_CAEEX</name>
<gene>
    <name evidence="2" type="ORF">CEXT_250661</name>
</gene>
<accession>A0AAV4T5H2</accession>